<dbReference type="EMBL" id="FNCE01000002">
    <property type="protein sequence ID" value="SDF78636.1"/>
    <property type="molecule type" value="Genomic_DNA"/>
</dbReference>
<comment type="function">
    <text evidence="5 6">Prevents the cell division inhibition by proteins MinC and MinD at internal division sites while permitting inhibition at polar sites. This ensures cell division at the proper site by restricting the formation of a division septum at the midpoint of the long axis of the cell.</text>
</comment>
<keyword evidence="8" id="KW-1185">Reference proteome</keyword>
<dbReference type="InterPro" id="IPR036707">
    <property type="entry name" value="MinE_sf"/>
</dbReference>
<dbReference type="NCBIfam" id="TIGR01215">
    <property type="entry name" value="minE"/>
    <property type="match status" value="1"/>
</dbReference>
<accession>A0A1G7NX67</accession>
<keyword evidence="4 6" id="KW-0131">Cell cycle</keyword>
<dbReference type="Pfam" id="PF03776">
    <property type="entry name" value="MinE"/>
    <property type="match status" value="1"/>
</dbReference>
<reference evidence="7 8" key="1">
    <citation type="submission" date="2016-10" db="EMBL/GenBank/DDBJ databases">
        <authorList>
            <person name="de Groot N.N."/>
        </authorList>
    </citation>
    <scope>NUCLEOTIDE SEQUENCE [LARGE SCALE GENOMIC DNA]</scope>
    <source>
        <strain evidence="7 8">DSM 25584</strain>
    </source>
</reference>
<dbReference type="Proteomes" id="UP000199415">
    <property type="component" value="Unassembled WGS sequence"/>
</dbReference>
<dbReference type="OrthoDB" id="9802655at2"/>
<dbReference type="GO" id="GO:0032955">
    <property type="term" value="P:regulation of division septum assembly"/>
    <property type="evidence" value="ECO:0007669"/>
    <property type="project" value="InterPro"/>
</dbReference>
<evidence type="ECO:0000256" key="5">
    <source>
        <dbReference type="ARBA" id="ARBA00025265"/>
    </source>
</evidence>
<dbReference type="RefSeq" id="WP_090018965.1">
    <property type="nucleotide sequence ID" value="NZ_FNCE01000002.1"/>
</dbReference>
<comment type="similarity">
    <text evidence="1 6">Belongs to the MinE family.</text>
</comment>
<name>A0A1G7NX67_9PROT</name>
<evidence type="ECO:0000256" key="4">
    <source>
        <dbReference type="ARBA" id="ARBA00023306"/>
    </source>
</evidence>
<protein>
    <recommendedName>
        <fullName evidence="2 6">Cell division topological specificity factor</fullName>
    </recommendedName>
</protein>
<sequence>MRLSKLFRREQASAPQAKERLQLVLAHERAGREGADYLPALQRDLMAVIKKYIAVDDDKVQVQVDRGEDVSTLEVNIELPEASGGRRGRKSA</sequence>
<evidence type="ECO:0000313" key="7">
    <source>
        <dbReference type="EMBL" id="SDF78636.1"/>
    </source>
</evidence>
<evidence type="ECO:0000256" key="3">
    <source>
        <dbReference type="ARBA" id="ARBA00022618"/>
    </source>
</evidence>
<dbReference type="HAMAP" id="MF_00262">
    <property type="entry name" value="MinE"/>
    <property type="match status" value="1"/>
</dbReference>
<evidence type="ECO:0000313" key="8">
    <source>
        <dbReference type="Proteomes" id="UP000199415"/>
    </source>
</evidence>
<evidence type="ECO:0000256" key="1">
    <source>
        <dbReference type="ARBA" id="ARBA00008168"/>
    </source>
</evidence>
<dbReference type="GO" id="GO:0042802">
    <property type="term" value="F:identical protein binding"/>
    <property type="evidence" value="ECO:0007669"/>
    <property type="project" value="UniProtKB-ARBA"/>
</dbReference>
<gene>
    <name evidence="6" type="primary">minE</name>
    <name evidence="7" type="ORF">SAMN05216241_102350</name>
</gene>
<dbReference type="InterPro" id="IPR005527">
    <property type="entry name" value="MinE"/>
</dbReference>
<dbReference type="Gene3D" id="3.30.1070.10">
    <property type="entry name" value="Cell division topological specificity factor MinE"/>
    <property type="match status" value="1"/>
</dbReference>
<keyword evidence="3 6" id="KW-0132">Cell division</keyword>
<dbReference type="GO" id="GO:0051301">
    <property type="term" value="P:cell division"/>
    <property type="evidence" value="ECO:0007669"/>
    <property type="project" value="UniProtKB-KW"/>
</dbReference>
<dbReference type="FunFam" id="3.30.1070.10:FF:000001">
    <property type="entry name" value="Cell division topological specificity factor"/>
    <property type="match status" value="1"/>
</dbReference>
<dbReference type="STRING" id="1082479.SAMN05216241_102350"/>
<dbReference type="AlphaFoldDB" id="A0A1G7NX67"/>
<evidence type="ECO:0000256" key="2">
    <source>
        <dbReference type="ARBA" id="ARBA00020112"/>
    </source>
</evidence>
<proteinExistence type="inferred from homology"/>
<dbReference type="NCBIfam" id="NF001422">
    <property type="entry name" value="PRK00296.1"/>
    <property type="match status" value="1"/>
</dbReference>
<dbReference type="SUPFAM" id="SSF55229">
    <property type="entry name" value="Cell division protein MinE topological specificity domain"/>
    <property type="match status" value="1"/>
</dbReference>
<evidence type="ECO:0000256" key="6">
    <source>
        <dbReference type="HAMAP-Rule" id="MF_00262"/>
    </source>
</evidence>
<organism evidence="7 8">
    <name type="scientific">Limimonas halophila</name>
    <dbReference type="NCBI Taxonomy" id="1082479"/>
    <lineage>
        <taxon>Bacteria</taxon>
        <taxon>Pseudomonadati</taxon>
        <taxon>Pseudomonadota</taxon>
        <taxon>Alphaproteobacteria</taxon>
        <taxon>Rhodospirillales</taxon>
        <taxon>Rhodovibrionaceae</taxon>
        <taxon>Limimonas</taxon>
    </lineage>
</organism>